<name>A0A7J9UVM1_9MICO</name>
<dbReference type="GO" id="GO:0008299">
    <property type="term" value="P:isoprenoid biosynthetic process"/>
    <property type="evidence" value="ECO:0007669"/>
    <property type="project" value="UniProtKB-ARBA"/>
</dbReference>
<evidence type="ECO:0000256" key="2">
    <source>
        <dbReference type="ARBA" id="ARBA00022679"/>
    </source>
</evidence>
<sequence length="291" mass="31624">MSAPAVRRRLLTDHAARYDAVAQTSAAVVIAGYSTSFGWATRLLAEPVRTHVRNVYALVRVADEIVDEPGEWPADQRAHLLTVLEEETYQALRTGHSANLVVHAFALTARRCGIGRDLVEPFFGSMRADLSVTAHDAGSFAEYVHGSAEVVGLMCLRVFLAGDERAYAELADGAARLGAAFQKINFLRDLAEDHDLRGRSYFPGVDVGRLDDACRDALLDDVAADLAAARAAIPHLPASSRRAVRAAHDLFAELARRLRATPAATLTRTRVRVPGLVKARILARAVLEGRR</sequence>
<comment type="caution">
    <text evidence="3">The sequence shown here is derived from an EMBL/GenBank/DDBJ whole genome shotgun (WGS) entry which is preliminary data.</text>
</comment>
<evidence type="ECO:0000313" key="3">
    <source>
        <dbReference type="EMBL" id="MPV87930.1"/>
    </source>
</evidence>
<dbReference type="InterPro" id="IPR019845">
    <property type="entry name" value="Squalene/phytoene_synthase_CS"/>
</dbReference>
<dbReference type="AlphaFoldDB" id="A0A7J9UVM1"/>
<dbReference type="Gene3D" id="1.10.600.10">
    <property type="entry name" value="Farnesyl Diphosphate Synthase"/>
    <property type="match status" value="1"/>
</dbReference>
<evidence type="ECO:0000313" key="4">
    <source>
        <dbReference type="Proteomes" id="UP000429644"/>
    </source>
</evidence>
<dbReference type="GO" id="GO:0004311">
    <property type="term" value="F:geranylgeranyl diphosphate synthase activity"/>
    <property type="evidence" value="ECO:0007669"/>
    <property type="project" value="InterPro"/>
</dbReference>
<gene>
    <name evidence="3" type="ORF">GB882_04570</name>
</gene>
<dbReference type="SFLD" id="SFLDG01212">
    <property type="entry name" value="Phytoene_synthase_like"/>
    <property type="match status" value="1"/>
</dbReference>
<dbReference type="Proteomes" id="UP000429644">
    <property type="component" value="Unassembled WGS sequence"/>
</dbReference>
<keyword evidence="4" id="KW-1185">Reference proteome</keyword>
<accession>A0A7J9UVM1</accession>
<dbReference type="UniPathway" id="UPA00799"/>
<keyword evidence="2" id="KW-0808">Transferase</keyword>
<dbReference type="PANTHER" id="PTHR31480">
    <property type="entry name" value="BIFUNCTIONAL LYCOPENE CYCLASE/PHYTOENE SYNTHASE"/>
    <property type="match status" value="1"/>
</dbReference>
<organism evidence="3 4">
    <name type="scientific">Georgenia ruanii</name>
    <dbReference type="NCBI Taxonomy" id="348442"/>
    <lineage>
        <taxon>Bacteria</taxon>
        <taxon>Bacillati</taxon>
        <taxon>Actinomycetota</taxon>
        <taxon>Actinomycetes</taxon>
        <taxon>Micrococcales</taxon>
        <taxon>Bogoriellaceae</taxon>
        <taxon>Georgenia</taxon>
    </lineage>
</organism>
<dbReference type="InterPro" id="IPR002060">
    <property type="entry name" value="Squ/phyt_synthse"/>
</dbReference>
<proteinExistence type="predicted"/>
<dbReference type="SUPFAM" id="SSF48576">
    <property type="entry name" value="Terpenoid synthases"/>
    <property type="match status" value="1"/>
</dbReference>
<dbReference type="RefSeq" id="WP_152230555.1">
    <property type="nucleotide sequence ID" value="NZ_BAAAOT010000002.1"/>
</dbReference>
<evidence type="ECO:0000256" key="1">
    <source>
        <dbReference type="ARBA" id="ARBA00004684"/>
    </source>
</evidence>
<dbReference type="InterPro" id="IPR008949">
    <property type="entry name" value="Isoprenoid_synthase_dom_sf"/>
</dbReference>
<dbReference type="OrthoDB" id="9807580at2"/>
<dbReference type="Pfam" id="PF00494">
    <property type="entry name" value="SQS_PSY"/>
    <property type="match status" value="1"/>
</dbReference>
<dbReference type="SFLD" id="SFLDG01018">
    <property type="entry name" value="Squalene/Phytoene_Synthase_Lik"/>
    <property type="match status" value="1"/>
</dbReference>
<protein>
    <submittedName>
        <fullName evidence="3">Phytoene/squalene synthase family protein</fullName>
    </submittedName>
</protein>
<dbReference type="PROSITE" id="PS01045">
    <property type="entry name" value="SQUALEN_PHYTOEN_SYN_2"/>
    <property type="match status" value="1"/>
</dbReference>
<dbReference type="EMBL" id="WHPD01001003">
    <property type="protein sequence ID" value="MPV87930.1"/>
    <property type="molecule type" value="Genomic_DNA"/>
</dbReference>
<reference evidence="3 4" key="1">
    <citation type="submission" date="2019-10" db="EMBL/GenBank/DDBJ databases">
        <title>Georgenia wutianyii sp. nov. and Georgenia yuyongxinii sp. nov. isolated from plateau pika (Ochotona curzoniae) in the Qinghai-Tibet plateau of China.</title>
        <authorList>
            <person name="Tian Z."/>
        </authorList>
    </citation>
    <scope>NUCLEOTIDE SEQUENCE [LARGE SCALE GENOMIC DNA]</scope>
    <source>
        <strain evidence="3 4">JCM 15130</strain>
    </source>
</reference>
<comment type="pathway">
    <text evidence="1">Carotenoid biosynthesis; phytoene biosynthesis.</text>
</comment>
<dbReference type="InterPro" id="IPR044843">
    <property type="entry name" value="Trans_IPPS_bact-type"/>
</dbReference>
<dbReference type="SFLD" id="SFLDS00005">
    <property type="entry name" value="Isoprenoid_Synthase_Type_I"/>
    <property type="match status" value="1"/>
</dbReference>